<evidence type="ECO:0000256" key="7">
    <source>
        <dbReference type="RuleBase" id="RU000461"/>
    </source>
</evidence>
<dbReference type="PRINTS" id="PR00385">
    <property type="entry name" value="P450"/>
</dbReference>
<dbReference type="SUPFAM" id="SSF48264">
    <property type="entry name" value="Cytochrome P450"/>
    <property type="match status" value="1"/>
</dbReference>
<evidence type="ECO:0000256" key="5">
    <source>
        <dbReference type="ARBA" id="ARBA00023002"/>
    </source>
</evidence>
<protein>
    <submittedName>
        <fullName evidence="9">Cytochrome P450</fullName>
    </submittedName>
</protein>
<dbReference type="PANTHER" id="PTHR24305:SF172">
    <property type="entry name" value="P450, PUTATIVE (EUROFUNG)-RELATED"/>
    <property type="match status" value="1"/>
</dbReference>
<keyword evidence="6 7" id="KW-0408">Iron</keyword>
<gene>
    <name evidence="9" type="ORF">BJY01DRAFT_221738</name>
</gene>
<dbReference type="PROSITE" id="PS00086">
    <property type="entry name" value="CYTOCHROME_P450"/>
    <property type="match status" value="1"/>
</dbReference>
<evidence type="ECO:0000313" key="10">
    <source>
        <dbReference type="Proteomes" id="UP001610446"/>
    </source>
</evidence>
<dbReference type="InterPro" id="IPR050121">
    <property type="entry name" value="Cytochrome_P450_monoxygenase"/>
</dbReference>
<accession>A0ABR4JC68</accession>
<dbReference type="InterPro" id="IPR001128">
    <property type="entry name" value="Cyt_P450"/>
</dbReference>
<evidence type="ECO:0000256" key="6">
    <source>
        <dbReference type="ARBA" id="ARBA00023004"/>
    </source>
</evidence>
<comment type="similarity">
    <text evidence="2 7">Belongs to the cytochrome P450 family.</text>
</comment>
<name>A0ABR4JC68_9EURO</name>
<keyword evidence="8" id="KW-1133">Transmembrane helix</keyword>
<proteinExistence type="inferred from homology"/>
<dbReference type="InterPro" id="IPR017972">
    <property type="entry name" value="Cyt_P450_CS"/>
</dbReference>
<reference evidence="9 10" key="1">
    <citation type="submission" date="2024-07" db="EMBL/GenBank/DDBJ databases">
        <title>Section-level genome sequencing and comparative genomics of Aspergillus sections Usti and Cavernicolus.</title>
        <authorList>
            <consortium name="Lawrence Berkeley National Laboratory"/>
            <person name="Nybo J.L."/>
            <person name="Vesth T.C."/>
            <person name="Theobald S."/>
            <person name="Frisvad J.C."/>
            <person name="Larsen T.O."/>
            <person name="Kjaerboelling I."/>
            <person name="Rothschild-Mancinelli K."/>
            <person name="Lyhne E.K."/>
            <person name="Kogle M.E."/>
            <person name="Barry K."/>
            <person name="Clum A."/>
            <person name="Na H."/>
            <person name="Ledsgaard L."/>
            <person name="Lin J."/>
            <person name="Lipzen A."/>
            <person name="Kuo A."/>
            <person name="Riley R."/>
            <person name="Mondo S."/>
            <person name="Labutti K."/>
            <person name="Haridas S."/>
            <person name="Pangalinan J."/>
            <person name="Salamov A.A."/>
            <person name="Simmons B.A."/>
            <person name="Magnuson J.K."/>
            <person name="Chen J."/>
            <person name="Drula E."/>
            <person name="Henrissat B."/>
            <person name="Wiebenga A."/>
            <person name="Lubbers R.J."/>
            <person name="Gomes A.C."/>
            <person name="Makela M.R."/>
            <person name="Stajich J."/>
            <person name="Grigoriev I.V."/>
            <person name="Mortensen U.H."/>
            <person name="De Vries R.P."/>
            <person name="Baker S.E."/>
            <person name="Andersen M.R."/>
        </authorList>
    </citation>
    <scope>NUCLEOTIDE SEQUENCE [LARGE SCALE GENOMIC DNA]</scope>
    <source>
        <strain evidence="9 10">CBS 123904</strain>
    </source>
</reference>
<dbReference type="PRINTS" id="PR00465">
    <property type="entry name" value="EP450IV"/>
</dbReference>
<evidence type="ECO:0000256" key="8">
    <source>
        <dbReference type="SAM" id="Phobius"/>
    </source>
</evidence>
<evidence type="ECO:0000313" key="9">
    <source>
        <dbReference type="EMBL" id="KAL2836682.1"/>
    </source>
</evidence>
<keyword evidence="7" id="KW-0503">Monooxygenase</keyword>
<comment type="cofactor">
    <cofactor evidence="1">
        <name>heme</name>
        <dbReference type="ChEBI" id="CHEBI:30413"/>
    </cofactor>
</comment>
<keyword evidence="4 7" id="KW-0479">Metal-binding</keyword>
<dbReference type="CDD" id="cd11061">
    <property type="entry name" value="CYP67-like"/>
    <property type="match status" value="1"/>
</dbReference>
<comment type="caution">
    <text evidence="9">The sequence shown here is derived from an EMBL/GenBank/DDBJ whole genome shotgun (WGS) entry which is preliminary data.</text>
</comment>
<feature type="transmembrane region" description="Helical" evidence="8">
    <location>
        <begin position="6"/>
        <end position="28"/>
    </location>
</feature>
<keyword evidence="3 7" id="KW-0349">Heme</keyword>
<keyword evidence="10" id="KW-1185">Reference proteome</keyword>
<sequence>MYGTLALGLTASLLFIRLAVYPIIIYFLDPKGLRRFPAMSLLAGVTNIPYMIESARGARSKRLAELHKKHPVLRVGPNSLSYGDVRAIKDIYGHSTKCIKDDMYQLLSGSHFNLADVIDKKEHQRKRKVLSSAYALKNLEDWEFKVIDKVTKLCGQFDRRCPTSNESSLQADVNIIDWRAWSNFFTMDAIADIGLNSSLGFLDQEDDMTVSESLDGTTRLVSYRDCLHSQITAQSHLVWSYGWYNSLVKWSRRLPTRYRKLFSIGDGFDGIVIHQVRKRIQQYQDGKKLDDFFQALMETKTGSPNYLPFGEIVAEISIMLNAGSLSTAVAINNALYMLLKHPEVLAKLREEVDAVADEDEVSIAYDKVKDLPYLRACLDESLRILPPTPFNLPRKTPPEGCEILGQWVPGNTTVSMSSYVAHRDAKVFPEPEVFRPERWLGDAGKQLQPYFITFSAGARGCIGRNISYLEQTTIIASIIHRYDLELADPSVPQPSYEHLNMNPGPLPVRVRLREENYGWANPKS</sequence>
<evidence type="ECO:0000256" key="1">
    <source>
        <dbReference type="ARBA" id="ARBA00001971"/>
    </source>
</evidence>
<organism evidence="9 10">
    <name type="scientific">Aspergillus pseudoustus</name>
    <dbReference type="NCBI Taxonomy" id="1810923"/>
    <lineage>
        <taxon>Eukaryota</taxon>
        <taxon>Fungi</taxon>
        <taxon>Dikarya</taxon>
        <taxon>Ascomycota</taxon>
        <taxon>Pezizomycotina</taxon>
        <taxon>Eurotiomycetes</taxon>
        <taxon>Eurotiomycetidae</taxon>
        <taxon>Eurotiales</taxon>
        <taxon>Aspergillaceae</taxon>
        <taxon>Aspergillus</taxon>
        <taxon>Aspergillus subgen. Nidulantes</taxon>
    </lineage>
</organism>
<dbReference type="Gene3D" id="1.10.630.10">
    <property type="entry name" value="Cytochrome P450"/>
    <property type="match status" value="1"/>
</dbReference>
<evidence type="ECO:0000256" key="3">
    <source>
        <dbReference type="ARBA" id="ARBA00022617"/>
    </source>
</evidence>
<keyword evidence="8" id="KW-0472">Membrane</keyword>
<evidence type="ECO:0000256" key="2">
    <source>
        <dbReference type="ARBA" id="ARBA00010617"/>
    </source>
</evidence>
<dbReference type="InterPro" id="IPR036396">
    <property type="entry name" value="Cyt_P450_sf"/>
</dbReference>
<dbReference type="PANTHER" id="PTHR24305">
    <property type="entry name" value="CYTOCHROME P450"/>
    <property type="match status" value="1"/>
</dbReference>
<keyword evidence="8" id="KW-0812">Transmembrane</keyword>
<dbReference type="Proteomes" id="UP001610446">
    <property type="component" value="Unassembled WGS sequence"/>
</dbReference>
<keyword evidence="5 7" id="KW-0560">Oxidoreductase</keyword>
<dbReference type="InterPro" id="IPR002403">
    <property type="entry name" value="Cyt_P450_E_grp-IV"/>
</dbReference>
<dbReference type="EMBL" id="JBFXLU010000174">
    <property type="protein sequence ID" value="KAL2836682.1"/>
    <property type="molecule type" value="Genomic_DNA"/>
</dbReference>
<dbReference type="Pfam" id="PF00067">
    <property type="entry name" value="p450"/>
    <property type="match status" value="1"/>
</dbReference>
<evidence type="ECO:0000256" key="4">
    <source>
        <dbReference type="ARBA" id="ARBA00022723"/>
    </source>
</evidence>